<organism evidence="2 3">
    <name type="scientific">Desulfitobacterium dichloroeliminans (strain LMG P-21439 / DCA1)</name>
    <dbReference type="NCBI Taxonomy" id="871963"/>
    <lineage>
        <taxon>Bacteria</taxon>
        <taxon>Bacillati</taxon>
        <taxon>Bacillota</taxon>
        <taxon>Clostridia</taxon>
        <taxon>Eubacteriales</taxon>
        <taxon>Desulfitobacteriaceae</taxon>
        <taxon>Desulfitobacterium</taxon>
    </lineage>
</organism>
<dbReference type="STRING" id="871963.Desdi_1989"/>
<evidence type="ECO:0000256" key="1">
    <source>
        <dbReference type="SAM" id="Phobius"/>
    </source>
</evidence>
<keyword evidence="1" id="KW-1133">Transmembrane helix</keyword>
<dbReference type="OrthoDB" id="9786534at2"/>
<keyword evidence="1" id="KW-0812">Transmembrane</keyword>
<dbReference type="Proteomes" id="UP000010797">
    <property type="component" value="Chromosome"/>
</dbReference>
<dbReference type="RefSeq" id="WP_015262415.1">
    <property type="nucleotide sequence ID" value="NC_019903.1"/>
</dbReference>
<name>L0F6G8_DESDL</name>
<dbReference type="eggNOG" id="ENOG502ZA6T">
    <property type="taxonomic scope" value="Bacteria"/>
</dbReference>
<dbReference type="KEGG" id="ddl:Desdi_1989"/>
<keyword evidence="3" id="KW-1185">Reference proteome</keyword>
<protein>
    <submittedName>
        <fullName evidence="2">Uncharacterized protein</fullName>
    </submittedName>
</protein>
<sequence>MGKIFMIILLVLLLSVIVFAIITFIAKILFKQRVSEEITQFYEGIDKSSETVHPSDLEGLPQPVQKWLWQSHSVGKERVFATRIKQDITLRLKKDQAWLKGQVEQYFRIDDPGFIWCADIKMAPLFHISGKDQYINGHGYMLIKALSLFTVADGQGEEIDQGTLLRYLAEIMWSPSAALNNYIQWEEINDTSAKATMSYAGVTASGIFTFNEQGETLNFEAKRYGEFDGEYRLETWSCVIQEHQEFNGTIVPSQGDLIWKLDTGDFHWYHFELKELEYNKPVQY</sequence>
<dbReference type="EMBL" id="CP003344">
    <property type="protein sequence ID" value="AGA69434.1"/>
    <property type="molecule type" value="Genomic_DNA"/>
</dbReference>
<feature type="transmembrane region" description="Helical" evidence="1">
    <location>
        <begin position="6"/>
        <end position="30"/>
    </location>
</feature>
<accession>L0F6G8</accession>
<dbReference type="HOGENOM" id="CLU_064054_1_0_9"/>
<dbReference type="Pfam" id="PF20181">
    <property type="entry name" value="DUF6544"/>
    <property type="match status" value="1"/>
</dbReference>
<evidence type="ECO:0000313" key="3">
    <source>
        <dbReference type="Proteomes" id="UP000010797"/>
    </source>
</evidence>
<gene>
    <name evidence="2" type="ordered locus">Desdi_1989</name>
</gene>
<reference evidence="3" key="1">
    <citation type="submission" date="2012-02" db="EMBL/GenBank/DDBJ databases">
        <title>Complete sequence of Desulfitobacterium dichloroeliminans LMG P-21439.</title>
        <authorList>
            <person name="Lucas S."/>
            <person name="Han J."/>
            <person name="Lapidus A."/>
            <person name="Cheng J.-F."/>
            <person name="Goodwin L."/>
            <person name="Pitluck S."/>
            <person name="Peters L."/>
            <person name="Ovchinnikova G."/>
            <person name="Teshima H."/>
            <person name="Detter J.C."/>
            <person name="Han C."/>
            <person name="Tapia R."/>
            <person name="Land M."/>
            <person name="Hauser L."/>
            <person name="Kyrpides N."/>
            <person name="Ivanova N."/>
            <person name="Pagani I."/>
            <person name="Kruse T."/>
            <person name="de Vos W.M."/>
            <person name="Boon N."/>
            <person name="Smidt H."/>
            <person name="Woyke T."/>
        </authorList>
    </citation>
    <scope>NUCLEOTIDE SEQUENCE [LARGE SCALE GENOMIC DNA]</scope>
    <source>
        <strain evidence="3">LMG P-21439 / DCA1</strain>
    </source>
</reference>
<keyword evidence="1" id="KW-0472">Membrane</keyword>
<evidence type="ECO:0000313" key="2">
    <source>
        <dbReference type="EMBL" id="AGA69434.1"/>
    </source>
</evidence>
<proteinExistence type="predicted"/>
<dbReference type="AlphaFoldDB" id="L0F6G8"/>
<dbReference type="InterPro" id="IPR046674">
    <property type="entry name" value="DUF6544"/>
</dbReference>